<dbReference type="RefSeq" id="WP_170147161.1">
    <property type="nucleotide sequence ID" value="NZ_JAHBRY010000001.1"/>
</dbReference>
<keyword evidence="3" id="KW-1185">Reference proteome</keyword>
<dbReference type="Proteomes" id="UP000248021">
    <property type="component" value="Unassembled WGS sequence"/>
</dbReference>
<name>A0A2V3UBP1_9HYPH</name>
<keyword evidence="1" id="KW-1133">Transmembrane helix</keyword>
<keyword evidence="1" id="KW-0472">Membrane</keyword>
<keyword evidence="1" id="KW-0812">Transmembrane</keyword>
<organism evidence="2 3">
    <name type="scientific">Chelatococcus asaccharovorans</name>
    <dbReference type="NCBI Taxonomy" id="28210"/>
    <lineage>
        <taxon>Bacteria</taxon>
        <taxon>Pseudomonadati</taxon>
        <taxon>Pseudomonadota</taxon>
        <taxon>Alphaproteobacteria</taxon>
        <taxon>Hyphomicrobiales</taxon>
        <taxon>Chelatococcaceae</taxon>
        <taxon>Chelatococcus</taxon>
    </lineage>
</organism>
<dbReference type="EMBL" id="QJJK01000003">
    <property type="protein sequence ID" value="PXW61933.1"/>
    <property type="molecule type" value="Genomic_DNA"/>
</dbReference>
<accession>A0A2V3UBP1</accession>
<gene>
    <name evidence="2" type="ORF">C7450_103455</name>
</gene>
<reference evidence="2 3" key="1">
    <citation type="submission" date="2018-05" db="EMBL/GenBank/DDBJ databases">
        <title>Genomic Encyclopedia of Type Strains, Phase IV (KMG-IV): sequencing the most valuable type-strain genomes for metagenomic binning, comparative biology and taxonomic classification.</title>
        <authorList>
            <person name="Goeker M."/>
        </authorList>
    </citation>
    <scope>NUCLEOTIDE SEQUENCE [LARGE SCALE GENOMIC DNA]</scope>
    <source>
        <strain evidence="2 3">DSM 6462</strain>
    </source>
</reference>
<feature type="transmembrane region" description="Helical" evidence="1">
    <location>
        <begin position="33"/>
        <end position="51"/>
    </location>
</feature>
<evidence type="ECO:0000313" key="3">
    <source>
        <dbReference type="Proteomes" id="UP000248021"/>
    </source>
</evidence>
<protein>
    <submittedName>
        <fullName evidence="2">Uncharacterized protein</fullName>
    </submittedName>
</protein>
<sequence length="54" mass="5871">MGFLTDYFEAIDIIALVALLGLAAVAFSRRGGIWVVILCAVVAFWAAVRIFNIL</sequence>
<evidence type="ECO:0000313" key="2">
    <source>
        <dbReference type="EMBL" id="PXW61933.1"/>
    </source>
</evidence>
<comment type="caution">
    <text evidence="2">The sequence shown here is derived from an EMBL/GenBank/DDBJ whole genome shotgun (WGS) entry which is preliminary data.</text>
</comment>
<feature type="transmembrane region" description="Helical" evidence="1">
    <location>
        <begin position="7"/>
        <end position="27"/>
    </location>
</feature>
<dbReference type="AlphaFoldDB" id="A0A2V3UBP1"/>
<evidence type="ECO:0000256" key="1">
    <source>
        <dbReference type="SAM" id="Phobius"/>
    </source>
</evidence>
<proteinExistence type="predicted"/>